<comment type="caution">
    <text evidence="1">The sequence shown here is derived from an EMBL/GenBank/DDBJ whole genome shotgun (WGS) entry which is preliminary data.</text>
</comment>
<accession>A0A7X9ZX79</accession>
<dbReference type="Pfam" id="PF04985">
    <property type="entry name" value="Phage_tube"/>
    <property type="match status" value="1"/>
</dbReference>
<evidence type="ECO:0000313" key="1">
    <source>
        <dbReference type="EMBL" id="NML31777.1"/>
    </source>
</evidence>
<proteinExistence type="predicted"/>
<gene>
    <name evidence="1" type="ORF">HHL14_13130</name>
</gene>
<dbReference type="EMBL" id="JABBFZ010000006">
    <property type="protein sequence ID" value="NML31777.1"/>
    <property type="molecule type" value="Genomic_DNA"/>
</dbReference>
<dbReference type="Proteomes" id="UP000583127">
    <property type="component" value="Unassembled WGS sequence"/>
</dbReference>
<evidence type="ECO:0000313" key="2">
    <source>
        <dbReference type="Proteomes" id="UP000583127"/>
    </source>
</evidence>
<keyword evidence="2" id="KW-1185">Reference proteome</keyword>
<reference evidence="1 2" key="1">
    <citation type="submission" date="2020-04" db="EMBL/GenBank/DDBJ databases">
        <title>Paraburkholderia sp. G-4-1-8 isolated from soil.</title>
        <authorList>
            <person name="Dahal R.H."/>
        </authorList>
    </citation>
    <scope>NUCLEOTIDE SEQUENCE [LARGE SCALE GENOMIC DNA]</scope>
    <source>
        <strain evidence="1 2">G-4-1-8</strain>
    </source>
</reference>
<dbReference type="InterPro" id="IPR006498">
    <property type="entry name" value="Tail_tube"/>
</dbReference>
<dbReference type="NCBIfam" id="TIGR01611">
    <property type="entry name" value="tail_tube"/>
    <property type="match status" value="1"/>
</dbReference>
<name>A0A7X9ZX79_9BURK</name>
<dbReference type="AlphaFoldDB" id="A0A7X9ZX79"/>
<organism evidence="1 2">
    <name type="scientific">Paraburkholderia antibiotica</name>
    <dbReference type="NCBI Taxonomy" id="2728839"/>
    <lineage>
        <taxon>Bacteria</taxon>
        <taxon>Pseudomonadati</taxon>
        <taxon>Pseudomonadota</taxon>
        <taxon>Betaproteobacteria</taxon>
        <taxon>Burkholderiales</taxon>
        <taxon>Burkholderiaceae</taxon>
        <taxon>Paraburkholderia</taxon>
    </lineage>
</organism>
<protein>
    <submittedName>
        <fullName evidence="1">Phage major tail tube protein</fullName>
    </submittedName>
</protein>
<sequence length="169" mass="18588">MGMPAVLKHFNVFQNGVSYRGEAEEVTPPKLTRKMEEWRGAGMIGPIQLDMGMEGMEFEWSVGGINKDMLSQFGAVAADAIMLRFAGAVQNDDTGDWSAVEIVVHGRQKELDFGSFKPGDKTTVKATLPLTYYKLTIDGEDVIEIDMINFIAVMGGKDVLAEVRRILGI</sequence>
<dbReference type="RefSeq" id="WP_169498036.1">
    <property type="nucleotide sequence ID" value="NZ_JABBFZ010000006.1"/>
</dbReference>